<evidence type="ECO:0000313" key="4">
    <source>
        <dbReference type="EMBL" id="KAF5189592.1"/>
    </source>
</evidence>
<comment type="caution">
    <text evidence="4">The sequence shown here is derived from an EMBL/GenBank/DDBJ whole genome shotgun (WGS) entry which is preliminary data.</text>
</comment>
<proteinExistence type="predicted"/>
<feature type="domain" description="DUF4408" evidence="3">
    <location>
        <begin position="49"/>
        <end position="81"/>
    </location>
</feature>
<keyword evidence="5" id="KW-1185">Reference proteome</keyword>
<keyword evidence="2" id="KW-0812">Transmembrane</keyword>
<evidence type="ECO:0000313" key="5">
    <source>
        <dbReference type="Proteomes" id="UP000554482"/>
    </source>
</evidence>
<dbReference type="EMBL" id="JABWDY010025259">
    <property type="protein sequence ID" value="KAF5189592.1"/>
    <property type="molecule type" value="Genomic_DNA"/>
</dbReference>
<evidence type="ECO:0000259" key="3">
    <source>
        <dbReference type="Pfam" id="PF14364"/>
    </source>
</evidence>
<accession>A0A7J6VZ14</accession>
<evidence type="ECO:0000256" key="1">
    <source>
        <dbReference type="SAM" id="MobiDB-lite"/>
    </source>
</evidence>
<dbReference type="OrthoDB" id="1933168at2759"/>
<dbReference type="Proteomes" id="UP000554482">
    <property type="component" value="Unassembled WGS sequence"/>
</dbReference>
<feature type="transmembrane region" description="Helical" evidence="2">
    <location>
        <begin position="64"/>
        <end position="83"/>
    </location>
</feature>
<name>A0A7J6VZ14_THATH</name>
<evidence type="ECO:0000256" key="2">
    <source>
        <dbReference type="SAM" id="Phobius"/>
    </source>
</evidence>
<feature type="transmembrane region" description="Helical" evidence="2">
    <location>
        <begin position="12"/>
        <end position="32"/>
    </location>
</feature>
<feature type="compositionally biased region" description="Polar residues" evidence="1">
    <location>
        <begin position="223"/>
        <end position="236"/>
    </location>
</feature>
<protein>
    <recommendedName>
        <fullName evidence="3">DUF4408 domain-containing protein</fullName>
    </recommendedName>
</protein>
<sequence>MAVVASKNPIHSIFSIKNLLLSMSVIFIIALILKPYVPIVFDIIVSGVPMVWITLRSWFTPPYLYVIVNFIIIAIVASSRFQYKIDQVEKVERDVHKEVCYDISRKNSFEVIEPAEIYGYLDGKELGVKKPKELEVKTRKKLSVASMSSEFKAPVKAESELKFQGKEYIESRVLEVRTKKKLAVESLREFDQVMMKPKKYAQMEANNLVMETSTKENEDWYSGSKSTEMPERTNTIEIPIDGKNLVFDRLSPEEESPQGIIL</sequence>
<feature type="region of interest" description="Disordered" evidence="1">
    <location>
        <begin position="214"/>
        <end position="237"/>
    </location>
</feature>
<reference evidence="4 5" key="1">
    <citation type="submission" date="2020-06" db="EMBL/GenBank/DDBJ databases">
        <title>Transcriptomic and genomic resources for Thalictrum thalictroides and T. hernandezii: Facilitating candidate gene discovery in an emerging model plant lineage.</title>
        <authorList>
            <person name="Arias T."/>
            <person name="Riano-Pachon D.M."/>
            <person name="Di Stilio V.S."/>
        </authorList>
    </citation>
    <scope>NUCLEOTIDE SEQUENCE [LARGE SCALE GENOMIC DNA]</scope>
    <source>
        <strain evidence="5">cv. WT478/WT964</strain>
        <tissue evidence="4">Leaves</tissue>
    </source>
</reference>
<keyword evidence="2" id="KW-0472">Membrane</keyword>
<dbReference type="AlphaFoldDB" id="A0A7J6VZ14"/>
<dbReference type="Pfam" id="PF14364">
    <property type="entry name" value="DUF4408"/>
    <property type="match status" value="1"/>
</dbReference>
<dbReference type="InterPro" id="IPR025520">
    <property type="entry name" value="DUF4408"/>
</dbReference>
<organism evidence="4 5">
    <name type="scientific">Thalictrum thalictroides</name>
    <name type="common">Rue-anemone</name>
    <name type="synonym">Anemone thalictroides</name>
    <dbReference type="NCBI Taxonomy" id="46969"/>
    <lineage>
        <taxon>Eukaryota</taxon>
        <taxon>Viridiplantae</taxon>
        <taxon>Streptophyta</taxon>
        <taxon>Embryophyta</taxon>
        <taxon>Tracheophyta</taxon>
        <taxon>Spermatophyta</taxon>
        <taxon>Magnoliopsida</taxon>
        <taxon>Ranunculales</taxon>
        <taxon>Ranunculaceae</taxon>
        <taxon>Thalictroideae</taxon>
        <taxon>Thalictrum</taxon>
    </lineage>
</organism>
<gene>
    <name evidence="4" type="ORF">FRX31_020821</name>
</gene>
<keyword evidence="2" id="KW-1133">Transmembrane helix</keyword>